<protein>
    <submittedName>
        <fullName evidence="1">Uncharacterized protein</fullName>
    </submittedName>
</protein>
<dbReference type="SUPFAM" id="SSF56003">
    <property type="entry name" value="Molybdenum cofactor-binding domain"/>
    <property type="match status" value="1"/>
</dbReference>
<dbReference type="EMBL" id="CADCVO010000558">
    <property type="protein sequence ID" value="CAA9524178.1"/>
    <property type="molecule type" value="Genomic_DNA"/>
</dbReference>
<evidence type="ECO:0000313" key="1">
    <source>
        <dbReference type="EMBL" id="CAA9524178.1"/>
    </source>
</evidence>
<proteinExistence type="predicted"/>
<dbReference type="PANTHER" id="PTHR47495">
    <property type="entry name" value="ALDEHYDE DEHYDROGENASE"/>
    <property type="match status" value="1"/>
</dbReference>
<gene>
    <name evidence="1" type="ORF">AVDCRST_MAG13-3575</name>
</gene>
<dbReference type="GO" id="GO:0016491">
    <property type="term" value="F:oxidoreductase activity"/>
    <property type="evidence" value="ECO:0007669"/>
    <property type="project" value="InterPro"/>
</dbReference>
<dbReference type="InterPro" id="IPR052516">
    <property type="entry name" value="N-heterocyclic_Hydroxylase"/>
</dbReference>
<reference evidence="1" key="1">
    <citation type="submission" date="2020-02" db="EMBL/GenBank/DDBJ databases">
        <authorList>
            <person name="Meier V. D."/>
        </authorList>
    </citation>
    <scope>NUCLEOTIDE SEQUENCE</scope>
    <source>
        <strain evidence="1">AVDCRST_MAG13</strain>
    </source>
</reference>
<dbReference type="Gene3D" id="3.30.365.10">
    <property type="entry name" value="Aldehyde oxidase/xanthine dehydrogenase, molybdopterin binding domain"/>
    <property type="match status" value="1"/>
</dbReference>
<dbReference type="AlphaFoldDB" id="A0A6J4THR9"/>
<dbReference type="InterPro" id="IPR037165">
    <property type="entry name" value="AldOxase/xan_DH_Mopterin-bd_sf"/>
</dbReference>
<sequence>MMGLGLGLLESSYPYYPSVEHRGEQFGSYLAPSLEDFPEIENVILENPSVDGPFGAKAIGEMANNAQPPAIAAAIHDAVGVWITEMPATPERVLRALEERREPRREGKRVIYDQEISVEALSSDGGQAYWGVHA</sequence>
<organism evidence="1">
    <name type="scientific">uncultured Solirubrobacteraceae bacterium</name>
    <dbReference type="NCBI Taxonomy" id="1162706"/>
    <lineage>
        <taxon>Bacteria</taxon>
        <taxon>Bacillati</taxon>
        <taxon>Actinomycetota</taxon>
        <taxon>Thermoleophilia</taxon>
        <taxon>Solirubrobacterales</taxon>
        <taxon>Solirubrobacteraceae</taxon>
        <taxon>environmental samples</taxon>
    </lineage>
</organism>
<dbReference type="PANTHER" id="PTHR47495:SF2">
    <property type="entry name" value="ALDEHYDE DEHYDROGENASE"/>
    <property type="match status" value="1"/>
</dbReference>
<name>A0A6J4THR9_9ACTN</name>
<accession>A0A6J4THR9</accession>